<evidence type="ECO:0000313" key="7">
    <source>
        <dbReference type="Proteomes" id="UP001501588"/>
    </source>
</evidence>
<dbReference type="InterPro" id="IPR001492">
    <property type="entry name" value="Flagellin"/>
</dbReference>
<organism evidence="6 7">
    <name type="scientific">Craurococcus roseus</name>
    <dbReference type="NCBI Taxonomy" id="77585"/>
    <lineage>
        <taxon>Bacteria</taxon>
        <taxon>Pseudomonadati</taxon>
        <taxon>Pseudomonadota</taxon>
        <taxon>Alphaproteobacteria</taxon>
        <taxon>Acetobacterales</taxon>
        <taxon>Acetobacteraceae</taxon>
        <taxon>Craurococcus</taxon>
    </lineage>
</organism>
<comment type="similarity">
    <text evidence="1 3">Belongs to the bacterial flagellin family.</text>
</comment>
<keyword evidence="6" id="KW-0282">Flagellum</keyword>
<dbReference type="RefSeq" id="WP_343893794.1">
    <property type="nucleotide sequence ID" value="NZ_BAAAFZ010000008.1"/>
</dbReference>
<evidence type="ECO:0000259" key="5">
    <source>
        <dbReference type="Pfam" id="PF00700"/>
    </source>
</evidence>
<dbReference type="Gene3D" id="1.20.1330.10">
    <property type="entry name" value="f41 fragment of flagellin, N-terminal domain"/>
    <property type="match status" value="1"/>
</dbReference>
<keyword evidence="2 3" id="KW-0975">Bacterial flagellum</keyword>
<feature type="domain" description="Flagellin N-terminal" evidence="4">
    <location>
        <begin position="6"/>
        <end position="140"/>
    </location>
</feature>
<name>A0ABP3PND5_9PROT</name>
<evidence type="ECO:0000256" key="2">
    <source>
        <dbReference type="ARBA" id="ARBA00023143"/>
    </source>
</evidence>
<keyword evidence="7" id="KW-1185">Reference proteome</keyword>
<feature type="domain" description="Flagellin C-terminal" evidence="5">
    <location>
        <begin position="214"/>
        <end position="292"/>
    </location>
</feature>
<keyword evidence="6" id="KW-0969">Cilium</keyword>
<proteinExistence type="inferred from homology"/>
<sequence length="293" mass="30466">MPLNSVNTNIGAQVALQSLNRTNDDMAVTQKRISTGLRVADAKDDGAAFAVAQKVRANVAGLTSANEQLGSAKGVVDTTLSSLNAISTKMGDIQKTLVKLADAKVTGDERTAYQAQFQKQVAEVDRFILDSTYNGYSLLTTAAQTAQQGNITTVRNESGGTFTISAIANADTLTFSTAADPATAVAAPTQAQAQAMLDGTSTGAGAPKNFKDVMAAIGTALNQLGNDSNAVDSQITYNKSKMDALETGLGALVDADLAKESARMQALQIKQQLGTQSLSIANQAPQSLLSLFR</sequence>
<comment type="caution">
    <text evidence="6">The sequence shown here is derived from an EMBL/GenBank/DDBJ whole genome shotgun (WGS) entry which is preliminary data.</text>
</comment>
<dbReference type="SUPFAM" id="SSF64518">
    <property type="entry name" value="Phase 1 flagellin"/>
    <property type="match status" value="1"/>
</dbReference>
<evidence type="ECO:0000256" key="1">
    <source>
        <dbReference type="ARBA" id="ARBA00005709"/>
    </source>
</evidence>
<dbReference type="InterPro" id="IPR046358">
    <property type="entry name" value="Flagellin_C"/>
</dbReference>
<comment type="subcellular location">
    <subcellularLocation>
        <location evidence="3">Secreted</location>
    </subcellularLocation>
    <subcellularLocation>
        <location evidence="3">Bacterial flagellum</location>
    </subcellularLocation>
</comment>
<reference evidence="7" key="1">
    <citation type="journal article" date="2019" name="Int. J. Syst. Evol. Microbiol.">
        <title>The Global Catalogue of Microorganisms (GCM) 10K type strain sequencing project: providing services to taxonomists for standard genome sequencing and annotation.</title>
        <authorList>
            <consortium name="The Broad Institute Genomics Platform"/>
            <consortium name="The Broad Institute Genome Sequencing Center for Infectious Disease"/>
            <person name="Wu L."/>
            <person name="Ma J."/>
        </authorList>
    </citation>
    <scope>NUCLEOTIDE SEQUENCE [LARGE SCALE GENOMIC DNA]</scope>
    <source>
        <strain evidence="7">JCM 9933</strain>
    </source>
</reference>
<dbReference type="InterPro" id="IPR001029">
    <property type="entry name" value="Flagellin_N"/>
</dbReference>
<protein>
    <recommendedName>
        <fullName evidence="3">Flagellin</fullName>
    </recommendedName>
</protein>
<gene>
    <name evidence="6" type="ORF">GCM10009416_07320</name>
</gene>
<dbReference type="PANTHER" id="PTHR42792">
    <property type="entry name" value="FLAGELLIN"/>
    <property type="match status" value="1"/>
</dbReference>
<dbReference type="PANTHER" id="PTHR42792:SF2">
    <property type="entry name" value="FLAGELLIN"/>
    <property type="match status" value="1"/>
</dbReference>
<comment type="function">
    <text evidence="3">Flagellin is the subunit protein which polymerizes to form the filaments of bacterial flagella.</text>
</comment>
<evidence type="ECO:0000259" key="4">
    <source>
        <dbReference type="Pfam" id="PF00669"/>
    </source>
</evidence>
<keyword evidence="6" id="KW-0966">Cell projection</keyword>
<dbReference type="Pfam" id="PF00700">
    <property type="entry name" value="Flagellin_C"/>
    <property type="match status" value="1"/>
</dbReference>
<keyword evidence="3" id="KW-0964">Secreted</keyword>
<evidence type="ECO:0000313" key="6">
    <source>
        <dbReference type="EMBL" id="GAA0571253.1"/>
    </source>
</evidence>
<dbReference type="Proteomes" id="UP001501588">
    <property type="component" value="Unassembled WGS sequence"/>
</dbReference>
<dbReference type="EMBL" id="BAAAFZ010000008">
    <property type="protein sequence ID" value="GAA0571253.1"/>
    <property type="molecule type" value="Genomic_DNA"/>
</dbReference>
<dbReference type="Pfam" id="PF00669">
    <property type="entry name" value="Flagellin_N"/>
    <property type="match status" value="1"/>
</dbReference>
<evidence type="ECO:0000256" key="3">
    <source>
        <dbReference type="RuleBase" id="RU362073"/>
    </source>
</evidence>
<dbReference type="PRINTS" id="PR00207">
    <property type="entry name" value="FLAGELLIN"/>
</dbReference>
<accession>A0ABP3PND5</accession>